<sequence>MASVVESLPQGLVSHSQPQKSADTSVLADWEIQAEKCRKVLRESLNPDWLLPARQLPPADQLNVSTFIETCGFISARELEITATSATKLVEQMASGSLTAVETVTAFLKRAHIAHQLTNFATEFMNADALEAAAELDAYFKATGKIKGPLHGIPISTKEHIEHKGRIAHSAYVALIDNVPEEDALIVQCCKKAGAVFHHIDCSNPIYGTTVSPHNRTLTCGGSSGGEGASLGLRCAALGIGTDLGGSVRVPAAFCGAYGLRTTALRNPLVRPHPPVVRALRYAVKKLKSAGITVVDFEPYNHQEGMDIVSRLYHKIMKDRGVDFILCPAYVGPAAKLGDGHYIPYTAIWNLLDQPAITFPTGLKVEPTDTPYSDFKPRSAEEEREYNKYSPEEYAEAPLALQIVGKHFRDEDMVAAAELVSKIVQG</sequence>
<dbReference type="InterPro" id="IPR023631">
    <property type="entry name" value="Amidase_dom"/>
</dbReference>
<feature type="compositionally biased region" description="Basic and acidic residues" evidence="5">
    <location>
        <begin position="375"/>
        <end position="389"/>
    </location>
</feature>
<comment type="similarity">
    <text evidence="2">Belongs to the amidase family.</text>
</comment>
<keyword evidence="4" id="KW-0378">Hydrolase</keyword>
<feature type="domain" description="Amidase" evidence="6">
    <location>
        <begin position="311"/>
        <end position="412"/>
    </location>
</feature>
<dbReference type="PANTHER" id="PTHR46072:SF4">
    <property type="entry name" value="AMIDASE C550.07-RELATED"/>
    <property type="match status" value="1"/>
</dbReference>
<dbReference type="EnsemblFungi" id="FOXG_08908T0">
    <property type="protein sequence ID" value="FOXG_08908P0"/>
    <property type="gene ID" value="FOXG_08908"/>
</dbReference>
<feature type="region of interest" description="Disordered" evidence="5">
    <location>
        <begin position="368"/>
        <end position="389"/>
    </location>
</feature>
<comment type="catalytic activity">
    <reaction evidence="1">
        <text>a monocarboxylic acid amide + H2O = a monocarboxylate + NH4(+)</text>
        <dbReference type="Rhea" id="RHEA:12020"/>
        <dbReference type="ChEBI" id="CHEBI:15377"/>
        <dbReference type="ChEBI" id="CHEBI:28938"/>
        <dbReference type="ChEBI" id="CHEBI:35757"/>
        <dbReference type="ChEBI" id="CHEBI:83628"/>
        <dbReference type="EC" id="3.5.1.4"/>
    </reaction>
</comment>
<dbReference type="AlphaFoldDB" id="A0A0D2XY37"/>
<dbReference type="EC" id="3.5.1.4" evidence="3"/>
<accession>A0A0D2XY37</accession>
<reference evidence="7" key="2">
    <citation type="submission" date="2025-08" db="UniProtKB">
        <authorList>
            <consortium name="EnsemblFungi"/>
        </authorList>
    </citation>
    <scope>IDENTIFICATION</scope>
    <source>
        <strain evidence="7">4287 / CBS 123668 / FGSC 9935 / NRRL 34936</strain>
    </source>
</reference>
<reference evidence="8" key="1">
    <citation type="journal article" date="2012" name="Mol. Plant Microbe Interact.">
        <title>A highly conserved effector in Fusarium oxysporum is required for full virulence on Arabidopsis.</title>
        <authorList>
            <person name="Thatcher L.F."/>
            <person name="Gardiner D.M."/>
            <person name="Kazan K."/>
            <person name="Manners J."/>
        </authorList>
    </citation>
    <scope>NUCLEOTIDE SEQUENCE [LARGE SCALE GENOMIC DNA]</scope>
    <source>
        <strain evidence="8">Fo5176</strain>
    </source>
</reference>
<organism evidence="7 8">
    <name type="scientific">Fusarium oxysporum (strain Fo5176)</name>
    <name type="common">Fusarium vascular wilt</name>
    <dbReference type="NCBI Taxonomy" id="660025"/>
    <lineage>
        <taxon>Eukaryota</taxon>
        <taxon>Fungi</taxon>
        <taxon>Dikarya</taxon>
        <taxon>Ascomycota</taxon>
        <taxon>Pezizomycotina</taxon>
        <taxon>Sordariomycetes</taxon>
        <taxon>Hypocreomycetidae</taxon>
        <taxon>Hypocreales</taxon>
        <taxon>Nectriaceae</taxon>
        <taxon>Fusarium</taxon>
        <taxon>Fusarium oxysporum species complex</taxon>
    </lineage>
</organism>
<evidence type="ECO:0000313" key="8">
    <source>
        <dbReference type="Proteomes" id="UP000002489"/>
    </source>
</evidence>
<evidence type="ECO:0000256" key="2">
    <source>
        <dbReference type="ARBA" id="ARBA00009199"/>
    </source>
</evidence>
<evidence type="ECO:0000256" key="4">
    <source>
        <dbReference type="ARBA" id="ARBA00022801"/>
    </source>
</evidence>
<dbReference type="PROSITE" id="PS00571">
    <property type="entry name" value="AMIDASES"/>
    <property type="match status" value="1"/>
</dbReference>
<name>A0A0D2XY37_FUSOF</name>
<dbReference type="InterPro" id="IPR020556">
    <property type="entry name" value="Amidase_CS"/>
</dbReference>
<evidence type="ECO:0000256" key="3">
    <source>
        <dbReference type="ARBA" id="ARBA00012922"/>
    </source>
</evidence>
<dbReference type="Gene3D" id="3.90.1300.10">
    <property type="entry name" value="Amidase signature (AS) domain"/>
    <property type="match status" value="2"/>
</dbReference>
<feature type="domain" description="Amidase" evidence="6">
    <location>
        <begin position="102"/>
        <end position="268"/>
    </location>
</feature>
<dbReference type="STRING" id="426428.A0A0D2XY37"/>
<evidence type="ECO:0000313" key="7">
    <source>
        <dbReference type="EnsemblFungi" id="FOXG_08908P0"/>
    </source>
</evidence>
<evidence type="ECO:0000259" key="6">
    <source>
        <dbReference type="Pfam" id="PF01425"/>
    </source>
</evidence>
<dbReference type="Pfam" id="PF01425">
    <property type="entry name" value="Amidase"/>
    <property type="match status" value="2"/>
</dbReference>
<proteinExistence type="inferred from homology"/>
<dbReference type="PANTHER" id="PTHR46072">
    <property type="entry name" value="AMIDASE-RELATED-RELATED"/>
    <property type="match status" value="1"/>
</dbReference>
<protein>
    <recommendedName>
        <fullName evidence="3">amidase</fullName>
        <ecNumber evidence="3">3.5.1.4</ecNumber>
    </recommendedName>
</protein>
<dbReference type="Proteomes" id="UP000002489">
    <property type="component" value="Unassembled WGS sequence"/>
</dbReference>
<dbReference type="SUPFAM" id="SSF75304">
    <property type="entry name" value="Amidase signature (AS) enzymes"/>
    <property type="match status" value="1"/>
</dbReference>
<dbReference type="GO" id="GO:0004040">
    <property type="term" value="F:amidase activity"/>
    <property type="evidence" value="ECO:0007669"/>
    <property type="project" value="UniProtKB-EC"/>
</dbReference>
<evidence type="ECO:0000256" key="1">
    <source>
        <dbReference type="ARBA" id="ARBA00001311"/>
    </source>
</evidence>
<evidence type="ECO:0000256" key="5">
    <source>
        <dbReference type="SAM" id="MobiDB-lite"/>
    </source>
</evidence>
<dbReference type="InterPro" id="IPR036928">
    <property type="entry name" value="AS_sf"/>
</dbReference>